<dbReference type="EC" id="1.14.14.1" evidence="5"/>
<comment type="similarity">
    <text evidence="4">Belongs to the cytochrome P450 family.</text>
</comment>
<comment type="cofactor">
    <cofactor evidence="1">
        <name>heme</name>
        <dbReference type="ChEBI" id="CHEBI:30413"/>
    </cofactor>
</comment>
<organism evidence="15 16">
    <name type="scientific">Molossus molossus</name>
    <name type="common">Pallas' mastiff bat</name>
    <name type="synonym">Vespertilio molossus</name>
    <dbReference type="NCBI Taxonomy" id="27622"/>
    <lineage>
        <taxon>Eukaryota</taxon>
        <taxon>Metazoa</taxon>
        <taxon>Chordata</taxon>
        <taxon>Craniata</taxon>
        <taxon>Vertebrata</taxon>
        <taxon>Euteleostomi</taxon>
        <taxon>Mammalia</taxon>
        <taxon>Eutheria</taxon>
        <taxon>Laurasiatheria</taxon>
        <taxon>Chiroptera</taxon>
        <taxon>Yangochiroptera</taxon>
        <taxon>Molossidae</taxon>
        <taxon>Molossus</taxon>
    </lineage>
</organism>
<keyword evidence="11" id="KW-0408">Iron</keyword>
<keyword evidence="16" id="KW-1185">Reference proteome</keyword>
<dbReference type="Pfam" id="PF00067">
    <property type="entry name" value="p450"/>
    <property type="match status" value="1"/>
</dbReference>
<dbReference type="Proteomes" id="UP000550707">
    <property type="component" value="Unassembled WGS sequence"/>
</dbReference>
<dbReference type="GO" id="GO:0006082">
    <property type="term" value="P:organic acid metabolic process"/>
    <property type="evidence" value="ECO:0007669"/>
    <property type="project" value="TreeGrafter"/>
</dbReference>
<dbReference type="GO" id="GO:0006805">
    <property type="term" value="P:xenobiotic metabolic process"/>
    <property type="evidence" value="ECO:0007669"/>
    <property type="project" value="TreeGrafter"/>
</dbReference>
<dbReference type="EMBL" id="JACASF010000017">
    <property type="protein sequence ID" value="KAF6425213.1"/>
    <property type="molecule type" value="Genomic_DNA"/>
</dbReference>
<dbReference type="PANTHER" id="PTHR24300">
    <property type="entry name" value="CYTOCHROME P450 508A4-RELATED"/>
    <property type="match status" value="1"/>
</dbReference>
<dbReference type="InParanoid" id="A0A7J8DQ01"/>
<comment type="subcellular location">
    <subcellularLocation>
        <location evidence="3">Endoplasmic reticulum membrane</location>
        <topology evidence="3">Peripheral membrane protein</topology>
    </subcellularLocation>
    <subcellularLocation>
        <location evidence="2">Microsome membrane</location>
        <topology evidence="2">Peripheral membrane protein</topology>
    </subcellularLocation>
</comment>
<protein>
    <recommendedName>
        <fullName evidence="5">unspecific monooxygenase</fullName>
        <ecNumber evidence="5">1.14.14.1</ecNumber>
    </recommendedName>
</protein>
<dbReference type="InterPro" id="IPR036396">
    <property type="entry name" value="Cyt_P450_sf"/>
</dbReference>
<evidence type="ECO:0000256" key="13">
    <source>
        <dbReference type="ARBA" id="ARBA00023136"/>
    </source>
</evidence>
<feature type="signal peptide" evidence="14">
    <location>
        <begin position="1"/>
        <end position="25"/>
    </location>
</feature>
<dbReference type="SUPFAM" id="SSF48264">
    <property type="entry name" value="Cytochrome P450"/>
    <property type="match status" value="1"/>
</dbReference>
<evidence type="ECO:0000256" key="10">
    <source>
        <dbReference type="ARBA" id="ARBA00023002"/>
    </source>
</evidence>
<dbReference type="AlphaFoldDB" id="A0A7J8DQ01"/>
<keyword evidence="8" id="KW-0256">Endoplasmic reticulum</keyword>
<comment type="caution">
    <text evidence="15">The sequence shown here is derived from an EMBL/GenBank/DDBJ whole genome shotgun (WGS) entry which is preliminary data.</text>
</comment>
<gene>
    <name evidence="15" type="ORF">HJG59_009256</name>
</gene>
<evidence type="ECO:0000256" key="1">
    <source>
        <dbReference type="ARBA" id="ARBA00001971"/>
    </source>
</evidence>
<reference evidence="15 16" key="1">
    <citation type="journal article" date="2020" name="Nature">
        <title>Six reference-quality genomes reveal evolution of bat adaptations.</title>
        <authorList>
            <person name="Jebb D."/>
            <person name="Huang Z."/>
            <person name="Pippel M."/>
            <person name="Hughes G.M."/>
            <person name="Lavrichenko K."/>
            <person name="Devanna P."/>
            <person name="Winkler S."/>
            <person name="Jermiin L.S."/>
            <person name="Skirmuntt E.C."/>
            <person name="Katzourakis A."/>
            <person name="Burkitt-Gray L."/>
            <person name="Ray D.A."/>
            <person name="Sullivan K.A.M."/>
            <person name="Roscito J.G."/>
            <person name="Kirilenko B.M."/>
            <person name="Davalos L.M."/>
            <person name="Corthals A.P."/>
            <person name="Power M.L."/>
            <person name="Jones G."/>
            <person name="Ransome R.D."/>
            <person name="Dechmann D.K.N."/>
            <person name="Locatelli A.G."/>
            <person name="Puechmaille S.J."/>
            <person name="Fedrigo O."/>
            <person name="Jarvis E.D."/>
            <person name="Hiller M."/>
            <person name="Vernes S.C."/>
            <person name="Myers E.W."/>
            <person name="Teeling E.C."/>
        </authorList>
    </citation>
    <scope>NUCLEOTIDE SEQUENCE [LARGE SCALE GENOMIC DNA]</scope>
    <source>
        <strain evidence="15">MMolMol1</strain>
        <tissue evidence="15">Muscle</tissue>
    </source>
</reference>
<sequence>MNLAVVLVLCVCCVLLLSLWKQSSGKGNLPPGPTPLPIIGNIFQLDVRNITKSLSSLAKVYGPVFTVYLGPQRTVVLHGYEAVKEALVERAEEFSARGSFPVAEITNKGLGILFSNGKSWKEIRRFTLTTLRNLGMGKSSLEARVQEEAHHLVEELRKTNG</sequence>
<dbReference type="GO" id="GO:0016712">
    <property type="term" value="F:oxidoreductase activity, acting on paired donors, with incorporation or reduction of molecular oxygen, reduced flavin or flavoprotein as one donor, and incorporation of one atom of oxygen"/>
    <property type="evidence" value="ECO:0007669"/>
    <property type="project" value="UniProtKB-EC"/>
</dbReference>
<evidence type="ECO:0000256" key="11">
    <source>
        <dbReference type="ARBA" id="ARBA00023004"/>
    </source>
</evidence>
<evidence type="ECO:0000256" key="2">
    <source>
        <dbReference type="ARBA" id="ARBA00004174"/>
    </source>
</evidence>
<dbReference type="PANTHER" id="PTHR24300:SF423">
    <property type="entry name" value="CYTOCHROME P450 2C18"/>
    <property type="match status" value="1"/>
</dbReference>
<evidence type="ECO:0000313" key="15">
    <source>
        <dbReference type="EMBL" id="KAF6425213.1"/>
    </source>
</evidence>
<evidence type="ECO:0000256" key="6">
    <source>
        <dbReference type="ARBA" id="ARBA00022617"/>
    </source>
</evidence>
<keyword evidence="14" id="KW-0732">Signal</keyword>
<keyword evidence="10" id="KW-0560">Oxidoreductase</keyword>
<keyword evidence="7" id="KW-0479">Metal-binding</keyword>
<dbReference type="GO" id="GO:0005789">
    <property type="term" value="C:endoplasmic reticulum membrane"/>
    <property type="evidence" value="ECO:0007669"/>
    <property type="project" value="UniProtKB-SubCell"/>
</dbReference>
<keyword evidence="12" id="KW-0503">Monooxygenase</keyword>
<evidence type="ECO:0000256" key="5">
    <source>
        <dbReference type="ARBA" id="ARBA00012109"/>
    </source>
</evidence>
<dbReference type="InterPro" id="IPR001128">
    <property type="entry name" value="Cyt_P450"/>
</dbReference>
<dbReference type="Gene3D" id="1.10.630.10">
    <property type="entry name" value="Cytochrome P450"/>
    <property type="match status" value="1"/>
</dbReference>
<dbReference type="FunFam" id="1.10.630.10:FF:000238">
    <property type="entry name" value="Cytochrome P450 2A6"/>
    <property type="match status" value="1"/>
</dbReference>
<dbReference type="GO" id="GO:0005506">
    <property type="term" value="F:iron ion binding"/>
    <property type="evidence" value="ECO:0007669"/>
    <property type="project" value="InterPro"/>
</dbReference>
<dbReference type="InterPro" id="IPR002401">
    <property type="entry name" value="Cyt_P450_E_grp-I"/>
</dbReference>
<evidence type="ECO:0000256" key="9">
    <source>
        <dbReference type="ARBA" id="ARBA00022848"/>
    </source>
</evidence>
<dbReference type="PRINTS" id="PR00463">
    <property type="entry name" value="EP450I"/>
</dbReference>
<evidence type="ECO:0000256" key="12">
    <source>
        <dbReference type="ARBA" id="ARBA00023033"/>
    </source>
</evidence>
<proteinExistence type="inferred from homology"/>
<accession>A0A7J8DQ01</accession>
<evidence type="ECO:0000256" key="3">
    <source>
        <dbReference type="ARBA" id="ARBA00004406"/>
    </source>
</evidence>
<dbReference type="InterPro" id="IPR050182">
    <property type="entry name" value="Cytochrome_P450_fam2"/>
</dbReference>
<keyword evidence="13" id="KW-0472">Membrane</keyword>
<evidence type="ECO:0000256" key="7">
    <source>
        <dbReference type="ARBA" id="ARBA00022723"/>
    </source>
</evidence>
<evidence type="ECO:0000256" key="8">
    <source>
        <dbReference type="ARBA" id="ARBA00022824"/>
    </source>
</evidence>
<keyword evidence="6" id="KW-0349">Heme</keyword>
<evidence type="ECO:0000256" key="14">
    <source>
        <dbReference type="SAM" id="SignalP"/>
    </source>
</evidence>
<feature type="chain" id="PRO_5029624185" description="unspecific monooxygenase" evidence="14">
    <location>
        <begin position="26"/>
        <end position="161"/>
    </location>
</feature>
<dbReference type="GO" id="GO:0020037">
    <property type="term" value="F:heme binding"/>
    <property type="evidence" value="ECO:0007669"/>
    <property type="project" value="InterPro"/>
</dbReference>
<keyword evidence="9" id="KW-0492">Microsome</keyword>
<evidence type="ECO:0000256" key="4">
    <source>
        <dbReference type="ARBA" id="ARBA00010617"/>
    </source>
</evidence>
<name>A0A7J8DQ01_MOLMO</name>
<evidence type="ECO:0000313" key="16">
    <source>
        <dbReference type="Proteomes" id="UP000550707"/>
    </source>
</evidence>